<dbReference type="PROSITE" id="PS50093">
    <property type="entry name" value="PKD"/>
    <property type="match status" value="2"/>
</dbReference>
<dbReference type="Pfam" id="PF13517">
    <property type="entry name" value="FG-GAP_3"/>
    <property type="match status" value="3"/>
</dbReference>
<dbReference type="InterPro" id="IPR028994">
    <property type="entry name" value="Integrin_alpha_N"/>
</dbReference>
<dbReference type="SMART" id="SM00089">
    <property type="entry name" value="PKD"/>
    <property type="match status" value="2"/>
</dbReference>
<feature type="domain" description="PKD" evidence="2">
    <location>
        <begin position="391"/>
        <end position="456"/>
    </location>
</feature>
<dbReference type="Gene3D" id="2.60.40.10">
    <property type="entry name" value="Immunoglobulins"/>
    <property type="match status" value="2"/>
</dbReference>
<dbReference type="PANTHER" id="PTHR44103:SF1">
    <property type="entry name" value="PROPROTEIN CONVERTASE P"/>
    <property type="match status" value="1"/>
</dbReference>
<protein>
    <submittedName>
        <fullName evidence="3">VCBS repeat-containing protein</fullName>
    </submittedName>
</protein>
<evidence type="ECO:0000259" key="2">
    <source>
        <dbReference type="PROSITE" id="PS50093"/>
    </source>
</evidence>
<keyword evidence="1" id="KW-0732">Signal</keyword>
<dbReference type="PANTHER" id="PTHR44103">
    <property type="entry name" value="PROPROTEIN CONVERTASE P"/>
    <property type="match status" value="1"/>
</dbReference>
<dbReference type="Pfam" id="PF18962">
    <property type="entry name" value="Por_Secre_tail"/>
    <property type="match status" value="1"/>
</dbReference>
<dbReference type="InterPro" id="IPR013517">
    <property type="entry name" value="FG-GAP"/>
</dbReference>
<dbReference type="Pfam" id="PF19081">
    <property type="entry name" value="Ig_7"/>
    <property type="match status" value="1"/>
</dbReference>
<proteinExistence type="predicted"/>
<evidence type="ECO:0000313" key="3">
    <source>
        <dbReference type="EMBL" id="MBD1398789.1"/>
    </source>
</evidence>
<name>A0ABR7XKG9_9BACT</name>
<dbReference type="Proteomes" id="UP000625551">
    <property type="component" value="Unassembled WGS sequence"/>
</dbReference>
<keyword evidence="4" id="KW-1185">Reference proteome</keyword>
<dbReference type="SUPFAM" id="SSF69318">
    <property type="entry name" value="Integrin alpha N-terminal domain"/>
    <property type="match status" value="1"/>
</dbReference>
<gene>
    <name evidence="3" type="ORF">H9Q13_16570</name>
</gene>
<dbReference type="InterPro" id="IPR000601">
    <property type="entry name" value="PKD_dom"/>
</dbReference>
<dbReference type="CDD" id="cd00146">
    <property type="entry name" value="PKD"/>
    <property type="match status" value="2"/>
</dbReference>
<evidence type="ECO:0000256" key="1">
    <source>
        <dbReference type="ARBA" id="ARBA00022729"/>
    </source>
</evidence>
<dbReference type="InterPro" id="IPR013783">
    <property type="entry name" value="Ig-like_fold"/>
</dbReference>
<dbReference type="RefSeq" id="WP_191184922.1">
    <property type="nucleotide sequence ID" value="NZ_JACXAJ010000011.1"/>
</dbReference>
<feature type="domain" description="PKD" evidence="2">
    <location>
        <begin position="1132"/>
        <end position="1203"/>
    </location>
</feature>
<dbReference type="SUPFAM" id="SSF49299">
    <property type="entry name" value="PKD domain"/>
    <property type="match status" value="2"/>
</dbReference>
<dbReference type="InterPro" id="IPR044023">
    <property type="entry name" value="Ig_7"/>
</dbReference>
<dbReference type="InterPro" id="IPR026444">
    <property type="entry name" value="Secre_tail"/>
</dbReference>
<organism evidence="3 4">
    <name type="scientific">Pontibacter aquaedesilientis</name>
    <dbReference type="NCBI Taxonomy" id="2766980"/>
    <lineage>
        <taxon>Bacteria</taxon>
        <taxon>Pseudomonadati</taxon>
        <taxon>Bacteroidota</taxon>
        <taxon>Cytophagia</taxon>
        <taxon>Cytophagales</taxon>
        <taxon>Hymenobacteraceae</taxon>
        <taxon>Pontibacter</taxon>
    </lineage>
</organism>
<dbReference type="NCBIfam" id="TIGR04183">
    <property type="entry name" value="Por_Secre_tail"/>
    <property type="match status" value="1"/>
</dbReference>
<comment type="caution">
    <text evidence="3">The sequence shown here is derived from an EMBL/GenBank/DDBJ whole genome shotgun (WGS) entry which is preliminary data.</text>
</comment>
<dbReference type="Gene3D" id="2.130.10.130">
    <property type="entry name" value="Integrin alpha, N-terminal"/>
    <property type="match status" value="2"/>
</dbReference>
<accession>A0ABR7XKG9</accession>
<reference evidence="3 4" key="1">
    <citation type="submission" date="2020-09" db="EMBL/GenBank/DDBJ databases">
        <title>Genome sequencing and assembly of Pontibacter sp.</title>
        <authorList>
            <person name="Chhetri G."/>
        </authorList>
    </citation>
    <scope>NUCLEOTIDE SEQUENCE [LARGE SCALE GENOMIC DNA]</scope>
    <source>
        <strain evidence="3 4">JH31</strain>
    </source>
</reference>
<dbReference type="InterPro" id="IPR035986">
    <property type="entry name" value="PKD_dom_sf"/>
</dbReference>
<dbReference type="InterPro" id="IPR022409">
    <property type="entry name" value="PKD/Chitinase_dom"/>
</dbReference>
<evidence type="ECO:0000313" key="4">
    <source>
        <dbReference type="Proteomes" id="UP000625551"/>
    </source>
</evidence>
<dbReference type="Pfam" id="PF18911">
    <property type="entry name" value="PKD_4"/>
    <property type="match status" value="2"/>
</dbReference>
<dbReference type="EMBL" id="JACXAJ010000011">
    <property type="protein sequence ID" value="MBD1398789.1"/>
    <property type="molecule type" value="Genomic_DNA"/>
</dbReference>
<sequence>MKTTFTIIVFLFLFHAVALGQFDARKVLIDYSFKSIPSTMAVGDLNNDNRPDLVVASDHYSASASYFIYNANGTFTETPLAGSAKQGSISVIEVIDLDGNGYKDIVALTENSYTYGNNRVLVWYNDNGSLAGSPQILIDNLAESGYTYNLHFYDMNKDGKTDIVLSGLHQSNKVVWLQNRGRYTSWPVNLVEQIDSKQHILVADLDADGSPEIVDGWDIYSGPNFSTKKSFERDDMPMTAVDMDRDGDLDIVAGPYDITNTLAWYENKGNLEFQKHEITGISGYFKSVLVQDFNNDGLPDIVVGCPTSCSMRFLRNDGKGVFTVSSITTSTPGIDNQGAMRAADMDFDGKIDLVTTDYAWRIVGFYKNNMPAFEGIRADFRAEVTPCTLSEVKFTDMSLGQNIVAWSWSFGDGATATSKNATHAYATPGHYDVNLLVRKNDGTSSSFSKTITITSPPPIEDKFEIWYCEGSMPFTLTIPPAEQGMSYKWYGDMGGAMPLIYTGNSFPLARYEMTMYVEKINQAGCASKRVPVYIRQYLTPRPPLVEDVSSYKGPATLRLEARDPDGRKDITFSWYEANPTMHIGAKPVYVGPVYERHFSKTQPLYVQAVSNSGCQSLSMTRVTAYVHEKAPVIPHFAWVKAGGSTGWSNTVGIAGSTTGTLWTVGDYEGSATVSMDQTTIDVAPVNRQRRNFYLFKHDATGQVIGSSRILSLVNDSGSLSLEGVYSDADNNIYLTGKLDGTVEIAEKSTWSATGYFVIKLNPAGEVIWHRRVSSEDGNSYGWSSYQVGIQVARDGTITCDLLLKGAATFEGQRLGSSTYHYYPSETYWTRYVLQYSSDGTLASIRKVGSMDYFVKNTTYSYNDYFVGPSFTASDEANALYQTGAFKSRTWVETETLLGSYADTFFTTVLIKYGADGKKIWDKTIASSSFGATPKKVLYHNNALYVLGTTTVKNNATTRIGSTFTTFVDNAQVFLAKFDTDGNLIWVKAIEGKQSAAVDAYDLLLDKLGDPYVIGTATGPTSFDGFVLQPHTTSGSPYSYVVKYTAQGDFSWAKGLNNVTSYSTKQLYRLNGAFDSENQLVLHSGYHKTMTLDDLVLPQSNATTLYSTIFTAKIGYKLAAAMQVDQTCPGQPVSFQDVSQHTPTEEVISREWNFGDGATSTAAQISHAYNKPGQYLITLTIQGSKGNTSSIQQSITVKAAPLATIFVNGLQLTASEGESYRWFRNDSLMLESSNTLVVTESGKYRVSISVAGCEIMSEEVQITVAASEGKVTAFPNPAATTFNLESKEHKMLGYTIYNTKGHFMTQQKLPAVLTQIIDVRKLLPGLYIMQIELENGTYVSYKFMKN</sequence>